<dbReference type="SUPFAM" id="SSF46785">
    <property type="entry name" value="Winged helix' DNA-binding domain"/>
    <property type="match status" value="1"/>
</dbReference>
<dbReference type="InterPro" id="IPR051832">
    <property type="entry name" value="mTOR-Rac_regulators"/>
</dbReference>
<dbReference type="SMART" id="SM00049">
    <property type="entry name" value="DEP"/>
    <property type="match status" value="1"/>
</dbReference>
<evidence type="ECO:0000259" key="1">
    <source>
        <dbReference type="PROSITE" id="PS50186"/>
    </source>
</evidence>
<proteinExistence type="predicted"/>
<dbReference type="GO" id="GO:0005085">
    <property type="term" value="F:guanyl-nucleotide exchange factor activity"/>
    <property type="evidence" value="ECO:0007669"/>
    <property type="project" value="TreeGrafter"/>
</dbReference>
<evidence type="ECO:0000313" key="2">
    <source>
        <dbReference type="Ensembl" id="ENSHHUP00000014429.1"/>
    </source>
</evidence>
<sequence length="178" mass="20179">MMNTETSILATREEEGETFERTLVASELVDWLLAEGEMATREEAEHLGRRLLEHGIMQHVTNKHHFVDGGLLYQFRLNFRRRRRLMELLNERCRTIPESHDSPFCLRKQNPEGGNTSFLSGKPQCLAIKCLYKALFTSGVVVPTLSTVTLGLNPTTTLSPYSLGTIYTHTGAESHYNP</sequence>
<evidence type="ECO:0000313" key="3">
    <source>
        <dbReference type="Proteomes" id="UP000314982"/>
    </source>
</evidence>
<reference evidence="2" key="2">
    <citation type="submission" date="2025-08" db="UniProtKB">
        <authorList>
            <consortium name="Ensembl"/>
        </authorList>
    </citation>
    <scope>IDENTIFICATION</scope>
</reference>
<dbReference type="InterPro" id="IPR036390">
    <property type="entry name" value="WH_DNA-bd_sf"/>
</dbReference>
<dbReference type="Proteomes" id="UP000314982">
    <property type="component" value="Unassembled WGS sequence"/>
</dbReference>
<reference evidence="2" key="3">
    <citation type="submission" date="2025-09" db="UniProtKB">
        <authorList>
            <consortium name="Ensembl"/>
        </authorList>
    </citation>
    <scope>IDENTIFICATION</scope>
</reference>
<dbReference type="GO" id="GO:0005886">
    <property type="term" value="C:plasma membrane"/>
    <property type="evidence" value="ECO:0007669"/>
    <property type="project" value="TreeGrafter"/>
</dbReference>
<dbReference type="InterPro" id="IPR036388">
    <property type="entry name" value="WH-like_DNA-bd_sf"/>
</dbReference>
<accession>A0A4W5KT51</accession>
<keyword evidence="3" id="KW-1185">Reference proteome</keyword>
<dbReference type="Gene3D" id="1.10.10.10">
    <property type="entry name" value="Winged helix-like DNA-binding domain superfamily/Winged helix DNA-binding domain"/>
    <property type="match status" value="1"/>
</dbReference>
<dbReference type="Pfam" id="PF00610">
    <property type="entry name" value="DEP"/>
    <property type="match status" value="1"/>
</dbReference>
<dbReference type="PANTHER" id="PTHR22829">
    <property type="entry name" value="DEP DOMAIN PROTEIN"/>
    <property type="match status" value="1"/>
</dbReference>
<dbReference type="Ensembl" id="ENSHHUT00000014916.1">
    <property type="protein sequence ID" value="ENSHHUP00000014429.1"/>
    <property type="gene ID" value="ENSHHUG00000008937.1"/>
</dbReference>
<dbReference type="AlphaFoldDB" id="A0A4W5KT51"/>
<name>A0A4W5KT51_9TELE</name>
<dbReference type="GO" id="GO:0023051">
    <property type="term" value="P:regulation of signaling"/>
    <property type="evidence" value="ECO:0007669"/>
    <property type="project" value="TreeGrafter"/>
</dbReference>
<dbReference type="GeneTree" id="ENSGT00520000055667"/>
<organism evidence="2 3">
    <name type="scientific">Hucho hucho</name>
    <name type="common">huchen</name>
    <dbReference type="NCBI Taxonomy" id="62062"/>
    <lineage>
        <taxon>Eukaryota</taxon>
        <taxon>Metazoa</taxon>
        <taxon>Chordata</taxon>
        <taxon>Craniata</taxon>
        <taxon>Vertebrata</taxon>
        <taxon>Euteleostomi</taxon>
        <taxon>Actinopterygii</taxon>
        <taxon>Neopterygii</taxon>
        <taxon>Teleostei</taxon>
        <taxon>Protacanthopterygii</taxon>
        <taxon>Salmoniformes</taxon>
        <taxon>Salmonidae</taxon>
        <taxon>Salmoninae</taxon>
        <taxon>Hucho</taxon>
    </lineage>
</organism>
<dbReference type="GO" id="GO:0005096">
    <property type="term" value="F:GTPase activator activity"/>
    <property type="evidence" value="ECO:0007669"/>
    <property type="project" value="TreeGrafter"/>
</dbReference>
<reference evidence="3" key="1">
    <citation type="submission" date="2018-06" db="EMBL/GenBank/DDBJ databases">
        <title>Genome assembly of Danube salmon.</title>
        <authorList>
            <person name="Macqueen D.J."/>
            <person name="Gundappa M.K."/>
        </authorList>
    </citation>
    <scope>NUCLEOTIDE SEQUENCE [LARGE SCALE GENOMIC DNA]</scope>
</reference>
<feature type="domain" description="DEP" evidence="1">
    <location>
        <begin position="2"/>
        <end position="77"/>
    </location>
</feature>
<dbReference type="GO" id="GO:0007186">
    <property type="term" value="P:G protein-coupled receptor signaling pathway"/>
    <property type="evidence" value="ECO:0007669"/>
    <property type="project" value="TreeGrafter"/>
</dbReference>
<dbReference type="GO" id="GO:0035556">
    <property type="term" value="P:intracellular signal transduction"/>
    <property type="evidence" value="ECO:0007669"/>
    <property type="project" value="InterPro"/>
</dbReference>
<dbReference type="PROSITE" id="PS50186">
    <property type="entry name" value="DEP"/>
    <property type="match status" value="1"/>
</dbReference>
<dbReference type="STRING" id="62062.ENSHHUP00000014429"/>
<dbReference type="InterPro" id="IPR000591">
    <property type="entry name" value="DEP_dom"/>
</dbReference>
<dbReference type="PANTHER" id="PTHR22829:SF18">
    <property type="entry name" value="DEP DOMAIN-CONTAINING MTOR-INTERACTING PROTEIN"/>
    <property type="match status" value="1"/>
</dbReference>
<protein>
    <recommendedName>
        <fullName evidence="1">DEP domain-containing protein</fullName>
    </recommendedName>
</protein>